<sequence>MGGSPKAGPDDPSVPGALLWAVRIGDVCVLGDLTPGPRWHEWYAGLLPDGRCLTL</sequence>
<comment type="caution">
    <text evidence="1">The sequence shown here is derived from an EMBL/GenBank/DDBJ whole genome shotgun (WGS) entry which is preliminary data.</text>
</comment>
<keyword evidence="2" id="KW-1185">Reference proteome</keyword>
<evidence type="ECO:0000313" key="2">
    <source>
        <dbReference type="Proteomes" id="UP001595867"/>
    </source>
</evidence>
<name>A0ABV8J093_9ACTN</name>
<evidence type="ECO:0000313" key="1">
    <source>
        <dbReference type="EMBL" id="MFC4069963.1"/>
    </source>
</evidence>
<organism evidence="1 2">
    <name type="scientific">Actinoplanes subglobosus</name>
    <dbReference type="NCBI Taxonomy" id="1547892"/>
    <lineage>
        <taxon>Bacteria</taxon>
        <taxon>Bacillati</taxon>
        <taxon>Actinomycetota</taxon>
        <taxon>Actinomycetes</taxon>
        <taxon>Micromonosporales</taxon>
        <taxon>Micromonosporaceae</taxon>
        <taxon>Actinoplanes</taxon>
    </lineage>
</organism>
<protein>
    <submittedName>
        <fullName evidence="1">Uncharacterized protein</fullName>
    </submittedName>
</protein>
<gene>
    <name evidence="1" type="ORF">ACFO0C_33980</name>
</gene>
<proteinExistence type="predicted"/>
<reference evidence="2" key="1">
    <citation type="journal article" date="2019" name="Int. J. Syst. Evol. Microbiol.">
        <title>The Global Catalogue of Microorganisms (GCM) 10K type strain sequencing project: providing services to taxonomists for standard genome sequencing and annotation.</title>
        <authorList>
            <consortium name="The Broad Institute Genomics Platform"/>
            <consortium name="The Broad Institute Genome Sequencing Center for Infectious Disease"/>
            <person name="Wu L."/>
            <person name="Ma J."/>
        </authorList>
    </citation>
    <scope>NUCLEOTIDE SEQUENCE [LARGE SCALE GENOMIC DNA]</scope>
    <source>
        <strain evidence="2">TBRC 5832</strain>
    </source>
</reference>
<dbReference type="EMBL" id="JBHSBL010000023">
    <property type="protein sequence ID" value="MFC4069963.1"/>
    <property type="molecule type" value="Genomic_DNA"/>
</dbReference>
<dbReference type="Proteomes" id="UP001595867">
    <property type="component" value="Unassembled WGS sequence"/>
</dbReference>
<accession>A0ABV8J093</accession>
<dbReference type="RefSeq" id="WP_378070855.1">
    <property type="nucleotide sequence ID" value="NZ_JBHSBL010000023.1"/>
</dbReference>